<evidence type="ECO:0000256" key="1">
    <source>
        <dbReference type="SAM" id="Phobius"/>
    </source>
</evidence>
<reference evidence="2" key="1">
    <citation type="submission" date="2022-06" db="EMBL/GenBank/DDBJ databases">
        <authorList>
            <person name="Ping M."/>
        </authorList>
    </citation>
    <scope>NUCLEOTIDE SEQUENCE</scope>
    <source>
        <strain evidence="2">JCM11759T</strain>
    </source>
</reference>
<accession>A0ABY5DGW6</accession>
<feature type="transmembrane region" description="Helical" evidence="1">
    <location>
        <begin position="104"/>
        <end position="124"/>
    </location>
</feature>
<protein>
    <recommendedName>
        <fullName evidence="4">PQQ-binding-like beta-propeller repeat protein</fullName>
    </recommendedName>
</protein>
<dbReference type="InterPro" id="IPR015943">
    <property type="entry name" value="WD40/YVTN_repeat-like_dom_sf"/>
</dbReference>
<keyword evidence="1" id="KW-0472">Membrane</keyword>
<sequence length="669" mass="72116">MTPTPATPTAESTTPEPKKEFPHLWEVVGWIGGGMVVGTVLLTFLVLWRFEGEVFGIGLLAPDYGSGGWKVPLLLALIVAFTVFRRDRSELNPDPVGPVTPTFFILLGLSLAILLLVLLGNLPVGSFSFTAGPLDEPYLVDPEALSLWSISVALLFALVLLLLSRRWPRTLPWKRSAAPLVAGVVLALIADPAVRALAEYVPTEHSSLAEGTTGPAPFPSSVTRLGWEWRAPEGGAVLDVERGPLGPVVVLKDGLVGLDGQTGEELWSYRRPFGNLTAAVQPGADRAHVVLHSEDVPDLRNHQGHNLLLGGRATVLNTLTGEILQETDSDPAVFEADVVRPGPGVTVHGGFGDDFWVRAYEVGATEPLWNFTMDTDEYGANKEDLVCWSYGNHRIRRYDYRHDLLVQGDQVLAGYSCADPADFEDIGELRALTDRPDDRFTSHLVALDLNTGEENWSREWAGPMGSLFLRDGGPVLNPGAAPAVIVGGVGPHRQMVLDSVDGSDILNTDQGDPRWMSFRWADTAGAVAYRWEESDPDRSQDGKDEVLERVETSGEVVATARLPLEERAGERSLASGTGSIALVGGVALPFVGEAADGRALSLTVAPFQDVDPGPGETTEGVGVLQGAIETWEEPGRWDGDRPEPRAVLVPGAVVSYASHRGERVYGWQP</sequence>
<organism evidence="2 3">
    <name type="scientific">Nocardiopsis exhalans</name>
    <dbReference type="NCBI Taxonomy" id="163604"/>
    <lineage>
        <taxon>Bacteria</taxon>
        <taxon>Bacillati</taxon>
        <taxon>Actinomycetota</taxon>
        <taxon>Actinomycetes</taxon>
        <taxon>Streptosporangiales</taxon>
        <taxon>Nocardiopsidaceae</taxon>
        <taxon>Nocardiopsis</taxon>
    </lineage>
</organism>
<evidence type="ECO:0000313" key="3">
    <source>
        <dbReference type="Proteomes" id="UP001055940"/>
    </source>
</evidence>
<dbReference type="InterPro" id="IPR011047">
    <property type="entry name" value="Quinoprotein_ADH-like_sf"/>
</dbReference>
<gene>
    <name evidence="2" type="ORF">NE857_12480</name>
</gene>
<feature type="transmembrane region" description="Helical" evidence="1">
    <location>
        <begin position="176"/>
        <end position="198"/>
    </location>
</feature>
<evidence type="ECO:0000313" key="2">
    <source>
        <dbReference type="EMBL" id="USY22346.1"/>
    </source>
</evidence>
<evidence type="ECO:0008006" key="4">
    <source>
        <dbReference type="Google" id="ProtNLM"/>
    </source>
</evidence>
<keyword evidence="1" id="KW-1133">Transmembrane helix</keyword>
<keyword evidence="3" id="KW-1185">Reference proteome</keyword>
<dbReference type="Gene3D" id="2.130.10.10">
    <property type="entry name" value="YVTN repeat-like/Quinoprotein amine dehydrogenase"/>
    <property type="match status" value="1"/>
</dbReference>
<dbReference type="EMBL" id="CP099837">
    <property type="protein sequence ID" value="USY22346.1"/>
    <property type="molecule type" value="Genomic_DNA"/>
</dbReference>
<dbReference type="RefSeq" id="WP_254421131.1">
    <property type="nucleotide sequence ID" value="NZ_BAAAJB010000046.1"/>
</dbReference>
<proteinExistence type="predicted"/>
<dbReference type="Proteomes" id="UP001055940">
    <property type="component" value="Chromosome"/>
</dbReference>
<feature type="transmembrane region" description="Helical" evidence="1">
    <location>
        <begin position="67"/>
        <end position="84"/>
    </location>
</feature>
<feature type="transmembrane region" description="Helical" evidence="1">
    <location>
        <begin position="144"/>
        <end position="164"/>
    </location>
</feature>
<feature type="transmembrane region" description="Helical" evidence="1">
    <location>
        <begin position="27"/>
        <end position="47"/>
    </location>
</feature>
<name>A0ABY5DGW6_9ACTN</name>
<keyword evidence="1" id="KW-0812">Transmembrane</keyword>
<dbReference type="SUPFAM" id="SSF50998">
    <property type="entry name" value="Quinoprotein alcohol dehydrogenase-like"/>
    <property type="match status" value="1"/>
</dbReference>